<dbReference type="EMBL" id="QGHB01000012">
    <property type="protein sequence ID" value="PWK82826.1"/>
    <property type="molecule type" value="Genomic_DNA"/>
</dbReference>
<evidence type="ECO:0000313" key="2">
    <source>
        <dbReference type="Proteomes" id="UP000246005"/>
    </source>
</evidence>
<dbReference type="AlphaFoldDB" id="A0A316HQY0"/>
<dbReference type="PANTHER" id="PTHR33428">
    <property type="entry name" value="CHLOROPHYLLASE-2, CHLOROPLASTIC"/>
    <property type="match status" value="1"/>
</dbReference>
<accession>A0A316HQY0</accession>
<name>A0A316HQY0_9PSEU</name>
<dbReference type="InterPro" id="IPR029058">
    <property type="entry name" value="AB_hydrolase_fold"/>
</dbReference>
<reference evidence="1 2" key="1">
    <citation type="submission" date="2018-05" db="EMBL/GenBank/DDBJ databases">
        <title>Genomic Encyclopedia of Type Strains, Phase IV (KMG-IV): sequencing the most valuable type-strain genomes for metagenomic binning, comparative biology and taxonomic classification.</title>
        <authorList>
            <person name="Goeker M."/>
        </authorList>
    </citation>
    <scope>NUCLEOTIDE SEQUENCE [LARGE SCALE GENOMIC DNA]</scope>
    <source>
        <strain evidence="1 2">DSM 45480</strain>
    </source>
</reference>
<evidence type="ECO:0000313" key="1">
    <source>
        <dbReference type="EMBL" id="PWK82826.1"/>
    </source>
</evidence>
<protein>
    <recommendedName>
        <fullName evidence="3">Alpha/beta hydrolase</fullName>
    </recommendedName>
</protein>
<dbReference type="Proteomes" id="UP000246005">
    <property type="component" value="Unassembled WGS sequence"/>
</dbReference>
<dbReference type="Gene3D" id="3.40.50.1820">
    <property type="entry name" value="alpha/beta hydrolase"/>
    <property type="match status" value="1"/>
</dbReference>
<evidence type="ECO:0008006" key="3">
    <source>
        <dbReference type="Google" id="ProtNLM"/>
    </source>
</evidence>
<dbReference type="SUPFAM" id="SSF53474">
    <property type="entry name" value="alpha/beta-Hydrolases"/>
    <property type="match status" value="1"/>
</dbReference>
<organism evidence="1 2">
    <name type="scientific">Lentzea atacamensis</name>
    <dbReference type="NCBI Taxonomy" id="531938"/>
    <lineage>
        <taxon>Bacteria</taxon>
        <taxon>Bacillati</taxon>
        <taxon>Actinomycetota</taxon>
        <taxon>Actinomycetes</taxon>
        <taxon>Pseudonocardiales</taxon>
        <taxon>Pseudonocardiaceae</taxon>
        <taxon>Lentzea</taxon>
    </lineage>
</organism>
<dbReference type="PANTHER" id="PTHR33428:SF14">
    <property type="entry name" value="CARBOXYLESTERASE TYPE B DOMAIN-CONTAINING PROTEIN"/>
    <property type="match status" value="1"/>
</dbReference>
<proteinExistence type="predicted"/>
<gene>
    <name evidence="1" type="ORF">C8D88_11276</name>
</gene>
<comment type="caution">
    <text evidence="1">The sequence shown here is derived from an EMBL/GenBank/DDBJ whole genome shotgun (WGS) entry which is preliminary data.</text>
</comment>
<sequence>MTDLITGMAIAPKKIGTAAAVVAFAMVLTAPYTSASPEHRDDVRKVEYSLGDRAFQVPGFHVEPGGPVADLELTAVVHAPRTLVGKRPLVLLAHGFWKPCQNEQWVWPCPQGDPFPSYRGYDYLGEELARQGFVVVSVSVNGVNAGEMGQPADVARAALMSKHLEMWRDLNDGKGPLAGRLKGFKNHVDLTSVGTLGHSRGGRGAVYQASDKHVTELPAGVRIKAVLPLAPADYYAPDPEAPQNLDYRITKIPFAVMTGSCDGAVNGGTFVDNAKGRNLVPIHAVTPKYANHNYFNTEWSYDNDSRCPDTGLSPEQQRKVATTYIPAFFRQYLHGRPNPIVSRGFPGVDVVTHQPIG</sequence>